<dbReference type="RefSeq" id="WP_062148766.1">
    <property type="nucleotide sequence ID" value="NZ_CP013002.1"/>
</dbReference>
<gene>
    <name evidence="2" type="ORF">AQ619_13830</name>
</gene>
<reference evidence="2 3" key="1">
    <citation type="submission" date="2015-10" db="EMBL/GenBank/DDBJ databases">
        <title>Conservation of the essential genome among Caulobacter and Brevundimonas species.</title>
        <authorList>
            <person name="Scott D."/>
            <person name="Ely B."/>
        </authorList>
    </citation>
    <scope>NUCLEOTIDE SEQUENCE [LARGE SCALE GENOMIC DNA]</scope>
    <source>
        <strain evidence="2 3">CB4</strain>
    </source>
</reference>
<dbReference type="STRING" id="69395.AQ619_13830"/>
<keyword evidence="1" id="KW-0812">Transmembrane</keyword>
<feature type="transmembrane region" description="Helical" evidence="1">
    <location>
        <begin position="102"/>
        <end position="121"/>
    </location>
</feature>
<dbReference type="Proteomes" id="UP000056905">
    <property type="component" value="Chromosome"/>
</dbReference>
<evidence type="ECO:0000256" key="1">
    <source>
        <dbReference type="SAM" id="Phobius"/>
    </source>
</evidence>
<keyword evidence="1" id="KW-0472">Membrane</keyword>
<keyword evidence="1" id="KW-1133">Transmembrane helix</keyword>
<organism evidence="2 3">
    <name type="scientific">Caulobacter henricii</name>
    <dbReference type="NCBI Taxonomy" id="69395"/>
    <lineage>
        <taxon>Bacteria</taxon>
        <taxon>Pseudomonadati</taxon>
        <taxon>Pseudomonadota</taxon>
        <taxon>Alphaproteobacteria</taxon>
        <taxon>Caulobacterales</taxon>
        <taxon>Caulobacteraceae</taxon>
        <taxon>Caulobacter</taxon>
    </lineage>
</organism>
<evidence type="ECO:0008006" key="4">
    <source>
        <dbReference type="Google" id="ProtNLM"/>
    </source>
</evidence>
<evidence type="ECO:0000313" key="2">
    <source>
        <dbReference type="EMBL" id="ALL14336.1"/>
    </source>
</evidence>
<feature type="transmembrane region" description="Helical" evidence="1">
    <location>
        <begin position="7"/>
        <end position="27"/>
    </location>
</feature>
<name>A0A0P0P1G6_9CAUL</name>
<protein>
    <recommendedName>
        <fullName evidence="4">DoxX family protein</fullName>
    </recommendedName>
</protein>
<dbReference type="AlphaFoldDB" id="A0A0P0P1G6"/>
<accession>A0A0P0P1G6</accession>
<dbReference type="EMBL" id="CP013002">
    <property type="protein sequence ID" value="ALL14336.1"/>
    <property type="molecule type" value="Genomic_DNA"/>
</dbReference>
<feature type="transmembrane region" description="Helical" evidence="1">
    <location>
        <begin position="47"/>
        <end position="65"/>
    </location>
</feature>
<evidence type="ECO:0000313" key="3">
    <source>
        <dbReference type="Proteomes" id="UP000056905"/>
    </source>
</evidence>
<keyword evidence="3" id="KW-1185">Reference proteome</keyword>
<proteinExistence type="predicted"/>
<feature type="transmembrane region" description="Helical" evidence="1">
    <location>
        <begin position="77"/>
        <end position="96"/>
    </location>
</feature>
<dbReference type="OrthoDB" id="1524823at2"/>
<dbReference type="KEGG" id="chq:AQ619_13830"/>
<sequence>MKTTGRAFAAIMGLVVLFQVALILGAPWGHLTLGGQWSGALPLKIRLIPAVSIILLLAMTRIALGDSGLRPQWGPRWLIWPVCAYMALGIAVHIVTPSAAERMLWLPVLTVLFGLSLRLALSPRPVPRAP</sequence>